<dbReference type="InterPro" id="IPR050645">
    <property type="entry name" value="Histidine_acid_phosphatase"/>
</dbReference>
<dbReference type="GO" id="GO:0016791">
    <property type="term" value="F:phosphatase activity"/>
    <property type="evidence" value="ECO:0007669"/>
    <property type="project" value="UniProtKB-ARBA"/>
</dbReference>
<evidence type="ECO:0000313" key="3">
    <source>
        <dbReference type="Proteomes" id="UP000887575"/>
    </source>
</evidence>
<evidence type="ECO:0000256" key="2">
    <source>
        <dbReference type="SAM" id="Phobius"/>
    </source>
</evidence>
<protein>
    <submittedName>
        <fullName evidence="4">Uncharacterized protein</fullName>
    </submittedName>
</protein>
<keyword evidence="2" id="KW-0812">Transmembrane</keyword>
<dbReference type="PANTHER" id="PTHR11567:SF171">
    <property type="entry name" value="ACID PHOSPHATASE FAMILY"/>
    <property type="match status" value="1"/>
</dbReference>
<proteinExistence type="inferred from homology"/>
<dbReference type="AlphaFoldDB" id="A0AAF3FNL7"/>
<comment type="similarity">
    <text evidence="1">Belongs to the histidine acid phosphatase family.</text>
</comment>
<keyword evidence="2" id="KW-1133">Transmembrane helix</keyword>
<dbReference type="InterPro" id="IPR000560">
    <property type="entry name" value="His_Pase_clade-2"/>
</dbReference>
<dbReference type="Pfam" id="PF00328">
    <property type="entry name" value="His_Phos_2"/>
    <property type="match status" value="1"/>
</dbReference>
<dbReference type="CDD" id="cd07061">
    <property type="entry name" value="HP_HAP_like"/>
    <property type="match status" value="1"/>
</dbReference>
<organism evidence="3 4">
    <name type="scientific">Mesorhabditis belari</name>
    <dbReference type="NCBI Taxonomy" id="2138241"/>
    <lineage>
        <taxon>Eukaryota</taxon>
        <taxon>Metazoa</taxon>
        <taxon>Ecdysozoa</taxon>
        <taxon>Nematoda</taxon>
        <taxon>Chromadorea</taxon>
        <taxon>Rhabditida</taxon>
        <taxon>Rhabditina</taxon>
        <taxon>Rhabditomorpha</taxon>
        <taxon>Rhabditoidea</taxon>
        <taxon>Rhabditidae</taxon>
        <taxon>Mesorhabditinae</taxon>
        <taxon>Mesorhabditis</taxon>
    </lineage>
</organism>
<feature type="transmembrane region" description="Helical" evidence="2">
    <location>
        <begin position="366"/>
        <end position="385"/>
    </location>
</feature>
<keyword evidence="3" id="KW-1185">Reference proteome</keyword>
<dbReference type="WBParaSite" id="MBELARI_LOCUS7681">
    <property type="protein sequence ID" value="MBELARI_LOCUS7681"/>
    <property type="gene ID" value="MBELARI_LOCUS7681"/>
</dbReference>
<dbReference type="InterPro" id="IPR029033">
    <property type="entry name" value="His_PPase_superfam"/>
</dbReference>
<keyword evidence="2" id="KW-0472">Membrane</keyword>
<accession>A0AAF3FNL7</accession>
<evidence type="ECO:0000313" key="4">
    <source>
        <dbReference type="WBParaSite" id="MBELARI_LOCUS7681"/>
    </source>
</evidence>
<evidence type="ECO:0000256" key="1">
    <source>
        <dbReference type="ARBA" id="ARBA00005375"/>
    </source>
</evidence>
<name>A0AAF3FNL7_9BILA</name>
<dbReference type="SUPFAM" id="SSF53254">
    <property type="entry name" value="Phosphoglycerate mutase-like"/>
    <property type="match status" value="1"/>
</dbReference>
<dbReference type="PANTHER" id="PTHR11567">
    <property type="entry name" value="ACID PHOSPHATASE-RELATED"/>
    <property type="match status" value="1"/>
</dbReference>
<sequence length="407" mass="47479">MPMVTLSEAELIFTQVWFRHGERAPSHFRRFPNEATDFGKDFPIENGELTMKGRMMEYTIGQTLRTRYDNFIGEEYKPHQIRIYFDSDNRTAECAQLVAAGLFPPSGEQIWNTKLLWQPLAIHEELILKHTSFSMLGTCPKAGKTIKNSKEFQNILRKVDPNFIDFLKSKTLVKDVPNAQALNELVDSLYTRVKINDSRLAAPSWVTREIYEKLDETTNFLHTSFMNLTRLTSGNWHVDRVLNEFHQHLSRPTDLKNKIVLFSGHDTNLMTIGREIGLKEVGVRLPDFGGHLLLELHKISDELYVQAWFASFYLAELKEQTFELCGNPCRFERFVELYGSRKYSDEQWWDYCRGWIQADNRDNSTIAWFIVALIVLLLIDVFLLYKCLTARRAMQRNPELKPLLDPE</sequence>
<dbReference type="Proteomes" id="UP000887575">
    <property type="component" value="Unassembled WGS sequence"/>
</dbReference>
<dbReference type="Gene3D" id="3.40.50.1240">
    <property type="entry name" value="Phosphoglycerate mutase-like"/>
    <property type="match status" value="1"/>
</dbReference>
<reference evidence="4" key="1">
    <citation type="submission" date="2024-02" db="UniProtKB">
        <authorList>
            <consortium name="WormBaseParasite"/>
        </authorList>
    </citation>
    <scope>IDENTIFICATION</scope>
</reference>